<evidence type="ECO:0000313" key="3">
    <source>
        <dbReference type="Proteomes" id="UP000830401"/>
    </source>
</evidence>
<dbReference type="SUPFAM" id="SSF54975">
    <property type="entry name" value="Acylphosphatase/BLUF domain-like"/>
    <property type="match status" value="1"/>
</dbReference>
<dbReference type="PROSITE" id="PS50925">
    <property type="entry name" value="BLUF"/>
    <property type="match status" value="1"/>
</dbReference>
<dbReference type="Proteomes" id="UP000830401">
    <property type="component" value="Chromosome"/>
</dbReference>
<dbReference type="InterPro" id="IPR007024">
    <property type="entry name" value="BLUF_domain"/>
</dbReference>
<protein>
    <submittedName>
        <fullName evidence="2">BLUF domain-containing protein</fullName>
    </submittedName>
</protein>
<evidence type="ECO:0000259" key="1">
    <source>
        <dbReference type="PROSITE" id="PS50925"/>
    </source>
</evidence>
<feature type="domain" description="BLUF" evidence="1">
    <location>
        <begin position="59"/>
        <end position="150"/>
    </location>
</feature>
<dbReference type="SMART" id="SM01034">
    <property type="entry name" value="BLUF"/>
    <property type="match status" value="1"/>
</dbReference>
<reference evidence="2" key="1">
    <citation type="submission" date="2022-04" db="EMBL/GenBank/DDBJ databases">
        <title>Hymenobacter sp. isolated from the air.</title>
        <authorList>
            <person name="Won M."/>
            <person name="Lee C.-M."/>
            <person name="Woen H.-Y."/>
            <person name="Kwon S.-W."/>
        </authorList>
    </citation>
    <scope>NUCLEOTIDE SEQUENCE</scope>
    <source>
        <strain evidence="2">5420S-77</strain>
    </source>
</reference>
<name>A0ABY4G090_9BACT</name>
<keyword evidence="3" id="KW-1185">Reference proteome</keyword>
<dbReference type="Pfam" id="PF04940">
    <property type="entry name" value="BLUF"/>
    <property type="match status" value="1"/>
</dbReference>
<accession>A0ABY4G090</accession>
<dbReference type="Gene3D" id="3.30.70.100">
    <property type="match status" value="1"/>
</dbReference>
<sequence length="213" mass="23713">MQNSPSDTLAQRQRAVAMAVALTTDTSLAPQRYERHLLSIYQHGILTIEEVVELLDLSVYQVLYHSRVTKLPSEADLANLLEWSRNFNAEHQITGMLLYSEGRYVQVLEGPEADVRALYSRIKADTRHEQVVTVLEGPSPERRFADWSMGFGLLAVPQVDQVLDAVKRQVPYAGLAVDDPHLQALLEAFGSHVVPEQVPGPTSGIHFTQSVSI</sequence>
<dbReference type="InterPro" id="IPR036046">
    <property type="entry name" value="Acylphosphatase-like_dom_sf"/>
</dbReference>
<evidence type="ECO:0000313" key="2">
    <source>
        <dbReference type="EMBL" id="UOQ64285.1"/>
    </source>
</evidence>
<dbReference type="RefSeq" id="WP_245117964.1">
    <property type="nucleotide sequence ID" value="NZ_CP095061.1"/>
</dbReference>
<gene>
    <name evidence="2" type="ORF">MUN86_11805</name>
</gene>
<dbReference type="EMBL" id="CP095061">
    <property type="protein sequence ID" value="UOQ64285.1"/>
    <property type="molecule type" value="Genomic_DNA"/>
</dbReference>
<proteinExistence type="predicted"/>
<organism evidence="2 3">
    <name type="scientific">Hymenobacter volaticus</name>
    <dbReference type="NCBI Taxonomy" id="2932254"/>
    <lineage>
        <taxon>Bacteria</taxon>
        <taxon>Pseudomonadati</taxon>
        <taxon>Bacteroidota</taxon>
        <taxon>Cytophagia</taxon>
        <taxon>Cytophagales</taxon>
        <taxon>Hymenobacteraceae</taxon>
        <taxon>Hymenobacter</taxon>
    </lineage>
</organism>